<proteinExistence type="predicted"/>
<dbReference type="RefSeq" id="WP_105328932.1">
    <property type="nucleotide sequence ID" value="NZ_PUHY01000005.1"/>
</dbReference>
<sequence>MKTMDVNPPQKNTTRSRWKLFAVVVVSCLIACIVAVYHHVNRRPSLTIPRDGKPMASVTVNDLQTFANRSTNSSGTIYLDGPLDRQQGVFLSEPDGSSRMLMFPEQGDLVVDLRGRYSISTTMHYDLGFIKSTSQSEQFSTTQQEVEQLRRGEITMEQLEQKIRDENR</sequence>
<comment type="caution">
    <text evidence="2">The sequence shown here is derived from an EMBL/GenBank/DDBJ whole genome shotgun (WGS) entry which is preliminary data.</text>
</comment>
<reference evidence="2 3" key="1">
    <citation type="submission" date="2018-02" db="EMBL/GenBank/DDBJ databases">
        <title>Comparative genomes isolates from brazilian mangrove.</title>
        <authorList>
            <person name="Araujo J.E."/>
            <person name="Taketani R.G."/>
            <person name="Silva M.C.P."/>
            <person name="Loureco M.V."/>
            <person name="Andreote F.D."/>
        </authorList>
    </citation>
    <scope>NUCLEOTIDE SEQUENCE [LARGE SCALE GENOMIC DNA]</scope>
    <source>
        <strain evidence="2 3">Hex-1 MGV</strain>
    </source>
</reference>
<organism evidence="2 3">
    <name type="scientific">Blastopirellula marina</name>
    <dbReference type="NCBI Taxonomy" id="124"/>
    <lineage>
        <taxon>Bacteria</taxon>
        <taxon>Pseudomonadati</taxon>
        <taxon>Planctomycetota</taxon>
        <taxon>Planctomycetia</taxon>
        <taxon>Pirellulales</taxon>
        <taxon>Pirellulaceae</taxon>
        <taxon>Blastopirellula</taxon>
    </lineage>
</organism>
<accession>A0A2S8FZS8</accession>
<evidence type="ECO:0000313" key="2">
    <source>
        <dbReference type="EMBL" id="PQO37683.1"/>
    </source>
</evidence>
<gene>
    <name evidence="2" type="ORF">C5Y83_06980</name>
</gene>
<feature type="transmembrane region" description="Helical" evidence="1">
    <location>
        <begin position="20"/>
        <end position="40"/>
    </location>
</feature>
<keyword evidence="1" id="KW-1133">Transmembrane helix</keyword>
<evidence type="ECO:0000313" key="3">
    <source>
        <dbReference type="Proteomes" id="UP000238322"/>
    </source>
</evidence>
<name>A0A2S8FZS8_9BACT</name>
<dbReference type="EMBL" id="PUHY01000005">
    <property type="protein sequence ID" value="PQO37683.1"/>
    <property type="molecule type" value="Genomic_DNA"/>
</dbReference>
<dbReference type="AlphaFoldDB" id="A0A2S8FZS8"/>
<protein>
    <submittedName>
        <fullName evidence="2">Uncharacterized protein</fullName>
    </submittedName>
</protein>
<keyword evidence="1" id="KW-0472">Membrane</keyword>
<keyword evidence="1" id="KW-0812">Transmembrane</keyword>
<evidence type="ECO:0000256" key="1">
    <source>
        <dbReference type="SAM" id="Phobius"/>
    </source>
</evidence>
<dbReference type="Proteomes" id="UP000238322">
    <property type="component" value="Unassembled WGS sequence"/>
</dbReference>